<dbReference type="GO" id="GO:0009898">
    <property type="term" value="C:cytoplasmic side of plasma membrane"/>
    <property type="evidence" value="ECO:0007669"/>
    <property type="project" value="UniProtKB-UniRule"/>
</dbReference>
<dbReference type="Proteomes" id="UP000319941">
    <property type="component" value="Unassembled WGS sequence"/>
</dbReference>
<keyword evidence="2" id="KW-0802">TPR repeat</keyword>
<feature type="binding site" evidence="2">
    <location>
        <position position="363"/>
    </location>
    <ligand>
        <name>Fe cation</name>
        <dbReference type="ChEBI" id="CHEBI:24875"/>
    </ligand>
</feature>
<evidence type="ECO:0000256" key="1">
    <source>
        <dbReference type="ARBA" id="ARBA00022723"/>
    </source>
</evidence>
<dbReference type="Pfam" id="PF13176">
    <property type="entry name" value="TPR_7"/>
    <property type="match status" value="1"/>
</dbReference>
<protein>
    <recommendedName>
        <fullName evidence="2">Lipopolysaccharide assembly protein B</fullName>
    </recommendedName>
</protein>
<dbReference type="NCBIfam" id="NF008757">
    <property type="entry name" value="PRK11788.1-5"/>
    <property type="match status" value="1"/>
</dbReference>
<dbReference type="GO" id="GO:0008653">
    <property type="term" value="P:lipopolysaccharide metabolic process"/>
    <property type="evidence" value="ECO:0007669"/>
    <property type="project" value="InterPro"/>
</dbReference>
<dbReference type="InterPro" id="IPR011990">
    <property type="entry name" value="TPR-like_helical_dom_sf"/>
</dbReference>
<feature type="domain" description="LapB rubredoxin metal binding" evidence="3">
    <location>
        <begin position="358"/>
        <end position="385"/>
    </location>
</feature>
<dbReference type="Pfam" id="PF13432">
    <property type="entry name" value="TPR_16"/>
    <property type="match status" value="1"/>
</dbReference>
<comment type="function">
    <text evidence="2">Modulates cellular lipopolysaccharide (LPS) levels by regulating LpxC, which is involved in lipid A biosynthesis. May act by modulating the proteolytic activity of FtsH towards LpxC. May also coordinate assembly of proteins involved in LPS synthesis at the plasma membrane.</text>
</comment>
<dbReference type="GO" id="GO:0046890">
    <property type="term" value="P:regulation of lipid biosynthetic process"/>
    <property type="evidence" value="ECO:0007669"/>
    <property type="project" value="UniProtKB-UniRule"/>
</dbReference>
<feature type="binding site" evidence="2">
    <location>
        <position position="374"/>
    </location>
    <ligand>
        <name>Fe cation</name>
        <dbReference type="ChEBI" id="CHEBI:24875"/>
    </ligand>
</feature>
<accession>A0A558HND2</accession>
<dbReference type="EMBL" id="VNFH01000005">
    <property type="protein sequence ID" value="TVU70636.1"/>
    <property type="molecule type" value="Genomic_DNA"/>
</dbReference>
<dbReference type="OrthoDB" id="507476at2"/>
<feature type="binding site" evidence="2">
    <location>
        <position position="377"/>
    </location>
    <ligand>
        <name>Fe cation</name>
        <dbReference type="ChEBI" id="CHEBI:24875"/>
    </ligand>
</feature>
<dbReference type="RefSeq" id="WP_024952296.1">
    <property type="nucleotide sequence ID" value="NZ_CAWOWR010000107.1"/>
</dbReference>
<dbReference type="STRING" id="553385.GCA_000591415_02275"/>
<evidence type="ECO:0000256" key="2">
    <source>
        <dbReference type="HAMAP-Rule" id="MF_00994"/>
    </source>
</evidence>
<keyword evidence="2" id="KW-0408">Iron</keyword>
<dbReference type="HAMAP" id="MF_00994">
    <property type="entry name" value="LPS_assembly_LapB"/>
    <property type="match status" value="1"/>
</dbReference>
<name>A0A558HND2_9GAMM</name>
<comment type="similarity">
    <text evidence="2">Belongs to the LapB family.</text>
</comment>
<dbReference type="AlphaFoldDB" id="A0A558HND2"/>
<sequence>MPDLMMLGMLMAAIAIGFWLGRRDRRPDTQPPAPTSLSRDYFVGLNHLLNEQPDRAIETFVQALEVNSDTVDTHIALGNLYRSRGEVDRAVKIHQNLLARPALDSEQGERVQLELARDFMRSGVYDRAEKLLEALLKQAQNDCHRRDGRRLLIDLLEREREWEAALEVAHSILRQEGGIRRAAAHWHCELAALDITEGSLALARKRLKQALSTDEKCVRANWMLAEIEFDHANYKQSIRLLQRIPRQDTGFTPIILEPLGNAFRMLDDESGLVRHLHQEVERAPYTTTVISLAQLIERRDGVEAAASFASQQLHRHPSLRGVDYLLDLYLLDADERETERFNLLKRHTQQLIEARPRHRCHRCGFEASLLIWQCPKCRHWGTVKPITGLEGE</sequence>
<dbReference type="GO" id="GO:0005506">
    <property type="term" value="F:iron ion binding"/>
    <property type="evidence" value="ECO:0007669"/>
    <property type="project" value="UniProtKB-UniRule"/>
</dbReference>
<evidence type="ECO:0000259" key="3">
    <source>
        <dbReference type="Pfam" id="PF18073"/>
    </source>
</evidence>
<comment type="caution">
    <text evidence="4">The sequence shown here is derived from an EMBL/GenBank/DDBJ whole genome shotgun (WGS) entry which is preliminary data.</text>
</comment>
<comment type="subcellular location">
    <subcellularLocation>
        <location evidence="2">Cell inner membrane</location>
        <topology evidence="2">Single-pass membrane protein</topology>
        <orientation evidence="2">Cytoplasmic side</orientation>
    </subcellularLocation>
</comment>
<dbReference type="InterPro" id="IPR041166">
    <property type="entry name" value="Rubredoxin_2"/>
</dbReference>
<keyword evidence="2" id="KW-0997">Cell inner membrane</keyword>
<evidence type="ECO:0000313" key="5">
    <source>
        <dbReference type="Proteomes" id="UP000319941"/>
    </source>
</evidence>
<dbReference type="InterPro" id="IPR019734">
    <property type="entry name" value="TPR_rpt"/>
</dbReference>
<keyword evidence="5" id="KW-1185">Reference proteome</keyword>
<dbReference type="Gene3D" id="1.25.40.10">
    <property type="entry name" value="Tetratricopeptide repeat domain"/>
    <property type="match status" value="1"/>
</dbReference>
<dbReference type="SUPFAM" id="SSF48452">
    <property type="entry name" value="TPR-like"/>
    <property type="match status" value="1"/>
</dbReference>
<feature type="binding site" evidence="2">
    <location>
        <position position="360"/>
    </location>
    <ligand>
        <name>Fe cation</name>
        <dbReference type="ChEBI" id="CHEBI:24875"/>
    </ligand>
</feature>
<keyword evidence="2" id="KW-1003">Cell membrane</keyword>
<dbReference type="Pfam" id="PF18073">
    <property type="entry name" value="Zn_ribbon_LapB"/>
    <property type="match status" value="1"/>
</dbReference>
<reference evidence="4 5" key="1">
    <citation type="submission" date="2019-07" db="EMBL/GenBank/DDBJ databases">
        <title>Diversity of Bacteria from Kongsfjorden, Arctic.</title>
        <authorList>
            <person name="Yu Y."/>
        </authorList>
    </citation>
    <scope>NUCLEOTIDE SEQUENCE [LARGE SCALE GENOMIC DNA]</scope>
    <source>
        <strain evidence="4 5">SM1923</strain>
    </source>
</reference>
<dbReference type="InterPro" id="IPR030865">
    <property type="entry name" value="LapB"/>
</dbReference>
<evidence type="ECO:0000313" key="4">
    <source>
        <dbReference type="EMBL" id="TVU70636.1"/>
    </source>
</evidence>
<gene>
    <name evidence="2 4" type="primary">lapB</name>
    <name evidence="4" type="ORF">FQP86_08410</name>
</gene>
<keyword evidence="2" id="KW-0472">Membrane</keyword>
<proteinExistence type="inferred from homology"/>
<organism evidence="4 5">
    <name type="scientific">Cobetia crustatorum</name>
    <dbReference type="NCBI Taxonomy" id="553385"/>
    <lineage>
        <taxon>Bacteria</taxon>
        <taxon>Pseudomonadati</taxon>
        <taxon>Pseudomonadota</taxon>
        <taxon>Gammaproteobacteria</taxon>
        <taxon>Oceanospirillales</taxon>
        <taxon>Halomonadaceae</taxon>
        <taxon>Cobetia</taxon>
    </lineage>
</organism>
<keyword evidence="2" id="KW-1133">Transmembrane helix</keyword>
<keyword evidence="2" id="KW-0812">Transmembrane</keyword>
<feature type="topological domain" description="Cytoplasmic" evidence="2">
    <location>
        <begin position="22"/>
        <end position="392"/>
    </location>
</feature>
<keyword evidence="1 2" id="KW-0479">Metal-binding</keyword>
<dbReference type="Pfam" id="PF14559">
    <property type="entry name" value="TPR_19"/>
    <property type="match status" value="1"/>
</dbReference>
<keyword evidence="2" id="KW-0677">Repeat</keyword>